<dbReference type="AlphaFoldDB" id="B9S5I8"/>
<dbReference type="EMBL" id="EQ973874">
    <property type="protein sequence ID" value="EEF41113.1"/>
    <property type="molecule type" value="Genomic_DNA"/>
</dbReference>
<evidence type="ECO:0000256" key="4">
    <source>
        <dbReference type="ARBA" id="ARBA00022692"/>
    </source>
</evidence>
<evidence type="ECO:0000256" key="5">
    <source>
        <dbReference type="ARBA" id="ARBA00022927"/>
    </source>
</evidence>
<dbReference type="GO" id="GO:0016020">
    <property type="term" value="C:membrane"/>
    <property type="evidence" value="ECO:0007669"/>
    <property type="project" value="UniProtKB-SubCell"/>
</dbReference>
<accession>B9S5I8</accession>
<protein>
    <submittedName>
        <fullName evidence="10">Uncharacterized protein</fullName>
    </submittedName>
</protein>
<dbReference type="eggNOG" id="ENOG502S3BF">
    <property type="taxonomic scope" value="Eukaryota"/>
</dbReference>
<dbReference type="Proteomes" id="UP000008311">
    <property type="component" value="Unassembled WGS sequence"/>
</dbReference>
<evidence type="ECO:0000313" key="11">
    <source>
        <dbReference type="Proteomes" id="UP000008311"/>
    </source>
</evidence>
<sequence length="159" mass="17916">MKAVISGFPTSFSGLVTCHPKHLFGIQRCNGIRFKITNTIRPSQKNTGGGIQYFTAKPSSNKKVLSVGRDYYQLSYKDDSPQEPFLLSFIKEAIWAMKSLFIFLVEQPSQLKYIEWPSFHSTLKTAILTLVIVALLIVALSSVDSILCYLLAWLLRRPA</sequence>
<dbReference type="Pfam" id="PF00584">
    <property type="entry name" value="SecE"/>
    <property type="match status" value="1"/>
</dbReference>
<dbReference type="KEGG" id="rcu:8283653"/>
<proteinExistence type="inferred from homology"/>
<dbReference type="InterPro" id="IPR001901">
    <property type="entry name" value="Translocase_SecE/Sec61-g"/>
</dbReference>
<evidence type="ECO:0000256" key="6">
    <source>
        <dbReference type="ARBA" id="ARBA00022989"/>
    </source>
</evidence>
<keyword evidence="8 9" id="KW-0472">Membrane</keyword>
<keyword evidence="7" id="KW-0811">Translocation</keyword>
<evidence type="ECO:0000256" key="9">
    <source>
        <dbReference type="SAM" id="Phobius"/>
    </source>
</evidence>
<evidence type="ECO:0000256" key="8">
    <source>
        <dbReference type="ARBA" id="ARBA00023136"/>
    </source>
</evidence>
<name>B9S5I8_RICCO</name>
<dbReference type="InterPro" id="IPR038379">
    <property type="entry name" value="SecE_sf"/>
</dbReference>
<comment type="similarity">
    <text evidence="2">Belongs to the SecE/SEC61-gamma family.</text>
</comment>
<dbReference type="FunCoup" id="B9S5I8">
    <property type="interactions" value="394"/>
</dbReference>
<dbReference type="OrthoDB" id="1913236at2759"/>
<dbReference type="OMA" id="HRARIQC"/>
<keyword evidence="11" id="KW-1185">Reference proteome</keyword>
<keyword evidence="3" id="KW-0813">Transport</keyword>
<evidence type="ECO:0000313" key="10">
    <source>
        <dbReference type="EMBL" id="EEF41113.1"/>
    </source>
</evidence>
<keyword evidence="4 9" id="KW-0812">Transmembrane</keyword>
<dbReference type="InParanoid" id="B9S5I8"/>
<dbReference type="STRING" id="3988.B9S5I8"/>
<keyword evidence="6 9" id="KW-1133">Transmembrane helix</keyword>
<keyword evidence="5" id="KW-0653">Protein transport</keyword>
<dbReference type="PANTHER" id="PTHR37247">
    <property type="entry name" value="TRANSMEMBRANE PROTEIN"/>
    <property type="match status" value="1"/>
</dbReference>
<comment type="subcellular location">
    <subcellularLocation>
        <location evidence="1">Membrane</location>
    </subcellularLocation>
</comment>
<evidence type="ECO:0000256" key="7">
    <source>
        <dbReference type="ARBA" id="ARBA00023010"/>
    </source>
</evidence>
<dbReference type="GO" id="GO:0006605">
    <property type="term" value="P:protein targeting"/>
    <property type="evidence" value="ECO:0007669"/>
    <property type="project" value="InterPro"/>
</dbReference>
<feature type="transmembrane region" description="Helical" evidence="9">
    <location>
        <begin position="125"/>
        <end position="155"/>
    </location>
</feature>
<evidence type="ECO:0000256" key="2">
    <source>
        <dbReference type="ARBA" id="ARBA00008274"/>
    </source>
</evidence>
<dbReference type="PANTHER" id="PTHR37247:SF1">
    <property type="entry name" value="TRANSMEMBRANE PROTEIN"/>
    <property type="match status" value="1"/>
</dbReference>
<organism evidence="10 11">
    <name type="scientific">Ricinus communis</name>
    <name type="common">Castor bean</name>
    <dbReference type="NCBI Taxonomy" id="3988"/>
    <lineage>
        <taxon>Eukaryota</taxon>
        <taxon>Viridiplantae</taxon>
        <taxon>Streptophyta</taxon>
        <taxon>Embryophyta</taxon>
        <taxon>Tracheophyta</taxon>
        <taxon>Spermatophyta</taxon>
        <taxon>Magnoliopsida</taxon>
        <taxon>eudicotyledons</taxon>
        <taxon>Gunneridae</taxon>
        <taxon>Pentapetalae</taxon>
        <taxon>rosids</taxon>
        <taxon>fabids</taxon>
        <taxon>Malpighiales</taxon>
        <taxon>Euphorbiaceae</taxon>
        <taxon>Acalyphoideae</taxon>
        <taxon>Acalypheae</taxon>
        <taxon>Ricinus</taxon>
    </lineage>
</organism>
<evidence type="ECO:0000256" key="1">
    <source>
        <dbReference type="ARBA" id="ARBA00004370"/>
    </source>
</evidence>
<dbReference type="GO" id="GO:0006886">
    <property type="term" value="P:intracellular protein transport"/>
    <property type="evidence" value="ECO:0007669"/>
    <property type="project" value="InterPro"/>
</dbReference>
<evidence type="ECO:0000256" key="3">
    <source>
        <dbReference type="ARBA" id="ARBA00022448"/>
    </source>
</evidence>
<reference evidence="11" key="1">
    <citation type="journal article" date="2010" name="Nat. Biotechnol.">
        <title>Draft genome sequence of the oilseed species Ricinus communis.</title>
        <authorList>
            <person name="Chan A.P."/>
            <person name="Crabtree J."/>
            <person name="Zhao Q."/>
            <person name="Lorenzi H."/>
            <person name="Orvis J."/>
            <person name="Puiu D."/>
            <person name="Melake-Berhan A."/>
            <person name="Jones K.M."/>
            <person name="Redman J."/>
            <person name="Chen G."/>
            <person name="Cahoon E.B."/>
            <person name="Gedil M."/>
            <person name="Stanke M."/>
            <person name="Haas B.J."/>
            <person name="Wortman J.R."/>
            <person name="Fraser-Liggett C.M."/>
            <person name="Ravel J."/>
            <person name="Rabinowicz P.D."/>
        </authorList>
    </citation>
    <scope>NUCLEOTIDE SEQUENCE [LARGE SCALE GENOMIC DNA]</scope>
    <source>
        <strain evidence="11">cv. Hale</strain>
    </source>
</reference>
<dbReference type="Gene3D" id="1.20.5.1030">
    <property type="entry name" value="Preprotein translocase secy subunit"/>
    <property type="match status" value="1"/>
</dbReference>
<gene>
    <name evidence="10" type="ORF">RCOM_0977150</name>
</gene>